<reference evidence="2" key="1">
    <citation type="submission" date="2014-05" db="EMBL/GenBank/DDBJ databases">
        <authorList>
            <person name="Chronopoulou M."/>
        </authorList>
    </citation>
    <scope>NUCLEOTIDE SEQUENCE</scope>
    <source>
        <tissue evidence="2">Whole organism</tissue>
    </source>
</reference>
<sequence>MNPILLKLIIVFSILTTSYSRIGDNDRWTKTMIKICQWQLNKTQDDNRRVHVLVEEKYFDMMNIFNKFVTHLFVNATYEEEKLMNQTVYQDVLRLRGAHDIFKKFLSSPSDHHTNRYREYDDTEDETKDSKILPTDFFLIATQIDIKPFIYTTNVTFNGIIRKFCSVEKFEAETCLTLLYLRAQSSVIKFYAYHKMYSMIQDTPSTLRNFILNSLKEMKKKDRAIFTEIFGGKFDKRYGCHLSCPYVGVSTPQSKPQDELIQRIVNSTNGSHNGVLDLKSIGFTSNFIVSHAFLSNYDLIPSCHKKCVETYNPTAVLLFDTKDGEVKFDNETRNKCNQNGNQIILKYAHGFKIDTTFVTGGYVDNNILLCHTGGWKLGECVMYWTVECLLKRN</sequence>
<dbReference type="EMBL" id="HACA01021287">
    <property type="protein sequence ID" value="CDW38648.1"/>
    <property type="molecule type" value="Transcribed_RNA"/>
</dbReference>
<dbReference type="AlphaFoldDB" id="A0A0K2UK91"/>
<organism evidence="2">
    <name type="scientific">Lepeophtheirus salmonis</name>
    <name type="common">Salmon louse</name>
    <name type="synonym">Caligus salmonis</name>
    <dbReference type="NCBI Taxonomy" id="72036"/>
    <lineage>
        <taxon>Eukaryota</taxon>
        <taxon>Metazoa</taxon>
        <taxon>Ecdysozoa</taxon>
        <taxon>Arthropoda</taxon>
        <taxon>Crustacea</taxon>
        <taxon>Multicrustacea</taxon>
        <taxon>Hexanauplia</taxon>
        <taxon>Copepoda</taxon>
        <taxon>Siphonostomatoida</taxon>
        <taxon>Caligidae</taxon>
        <taxon>Lepeophtheirus</taxon>
    </lineage>
</organism>
<evidence type="ECO:0000256" key="1">
    <source>
        <dbReference type="SAM" id="SignalP"/>
    </source>
</evidence>
<evidence type="ECO:0000313" key="2">
    <source>
        <dbReference type="EMBL" id="CDW38648.1"/>
    </source>
</evidence>
<dbReference type="OrthoDB" id="45365at2759"/>
<accession>A0A0K2UK91</accession>
<keyword evidence="1" id="KW-0732">Signal</keyword>
<feature type="chain" id="PRO_5005488791" evidence="1">
    <location>
        <begin position="21"/>
        <end position="393"/>
    </location>
</feature>
<feature type="signal peptide" evidence="1">
    <location>
        <begin position="1"/>
        <end position="20"/>
    </location>
</feature>
<proteinExistence type="predicted"/>
<name>A0A0K2UK91_LEPSM</name>
<protein>
    <submittedName>
        <fullName evidence="2">Uncharacterized protein</fullName>
    </submittedName>
</protein>